<evidence type="ECO:0000259" key="2">
    <source>
        <dbReference type="Pfam" id="PF13842"/>
    </source>
</evidence>
<accession>A0ABD0J2Z2</accession>
<dbReference type="Pfam" id="PF13842">
    <property type="entry name" value="zf-Tnp_2"/>
    <property type="match status" value="1"/>
</dbReference>
<feature type="compositionally biased region" description="Basic and acidic residues" evidence="1">
    <location>
        <begin position="1"/>
        <end position="20"/>
    </location>
</feature>
<organism evidence="3 4">
    <name type="scientific">Batillaria attramentaria</name>
    <dbReference type="NCBI Taxonomy" id="370345"/>
    <lineage>
        <taxon>Eukaryota</taxon>
        <taxon>Metazoa</taxon>
        <taxon>Spiralia</taxon>
        <taxon>Lophotrochozoa</taxon>
        <taxon>Mollusca</taxon>
        <taxon>Gastropoda</taxon>
        <taxon>Caenogastropoda</taxon>
        <taxon>Sorbeoconcha</taxon>
        <taxon>Cerithioidea</taxon>
        <taxon>Batillariidae</taxon>
        <taxon>Batillaria</taxon>
    </lineage>
</organism>
<protein>
    <recommendedName>
        <fullName evidence="2">PiggyBac transposable element-derived protein 4 C-terminal zinc-finger domain-containing protein</fullName>
    </recommendedName>
</protein>
<evidence type="ECO:0000256" key="1">
    <source>
        <dbReference type="SAM" id="MobiDB-lite"/>
    </source>
</evidence>
<evidence type="ECO:0000313" key="4">
    <source>
        <dbReference type="Proteomes" id="UP001519460"/>
    </source>
</evidence>
<dbReference type="InterPro" id="IPR032718">
    <property type="entry name" value="PGBD4_Znf_C"/>
</dbReference>
<dbReference type="EMBL" id="JACVVK020000712">
    <property type="protein sequence ID" value="KAK7452821.1"/>
    <property type="molecule type" value="Genomic_DNA"/>
</dbReference>
<name>A0ABD0J2Z2_9CAEN</name>
<keyword evidence="4" id="KW-1185">Reference proteome</keyword>
<reference evidence="3 4" key="1">
    <citation type="journal article" date="2023" name="Sci. Data">
        <title>Genome assembly of the Korean intertidal mud-creeper Batillaria attramentaria.</title>
        <authorList>
            <person name="Patra A.K."/>
            <person name="Ho P.T."/>
            <person name="Jun S."/>
            <person name="Lee S.J."/>
            <person name="Kim Y."/>
            <person name="Won Y.J."/>
        </authorList>
    </citation>
    <scope>NUCLEOTIDE SEQUENCE [LARGE SCALE GENOMIC DNA]</scope>
    <source>
        <strain evidence="3">Wonlab-2016</strain>
    </source>
</reference>
<feature type="region of interest" description="Disordered" evidence="1">
    <location>
        <begin position="1"/>
        <end position="22"/>
    </location>
</feature>
<gene>
    <name evidence="3" type="ORF">BaRGS_00039676</name>
</gene>
<feature type="domain" description="PiggyBac transposable element-derived protein 4 C-terminal zinc-finger" evidence="2">
    <location>
        <begin position="23"/>
        <end position="74"/>
    </location>
</feature>
<evidence type="ECO:0000313" key="3">
    <source>
        <dbReference type="EMBL" id="KAK7452821.1"/>
    </source>
</evidence>
<sequence length="91" mass="10538">MQAERLSMKENDHFSTRIEPTDSTSKRQRICVACSIRGKDANGKSVYLHKRETRFKCNRCNVGLCQEPCFFLYHTRVELKSAVVEAQQLDV</sequence>
<comment type="caution">
    <text evidence="3">The sequence shown here is derived from an EMBL/GenBank/DDBJ whole genome shotgun (WGS) entry which is preliminary data.</text>
</comment>
<dbReference type="Proteomes" id="UP001519460">
    <property type="component" value="Unassembled WGS sequence"/>
</dbReference>
<proteinExistence type="predicted"/>
<dbReference type="AlphaFoldDB" id="A0ABD0J2Z2"/>